<dbReference type="PANTHER" id="PTHR43681:SF1">
    <property type="entry name" value="SARCALUMENIN"/>
    <property type="match status" value="1"/>
</dbReference>
<dbReference type="InterPro" id="IPR051943">
    <property type="entry name" value="TRAFAC_Dynamin-like_GTPase"/>
</dbReference>
<dbReference type="InterPro" id="IPR027417">
    <property type="entry name" value="P-loop_NTPase"/>
</dbReference>
<organism evidence="1 2">
    <name type="scientific">Prorocentrum cordatum</name>
    <dbReference type="NCBI Taxonomy" id="2364126"/>
    <lineage>
        <taxon>Eukaryota</taxon>
        <taxon>Sar</taxon>
        <taxon>Alveolata</taxon>
        <taxon>Dinophyceae</taxon>
        <taxon>Prorocentrales</taxon>
        <taxon>Prorocentraceae</taxon>
        <taxon>Prorocentrum</taxon>
    </lineage>
</organism>
<evidence type="ECO:0000313" key="2">
    <source>
        <dbReference type="Proteomes" id="UP001189429"/>
    </source>
</evidence>
<protein>
    <recommendedName>
        <fullName evidence="3">Dynamin-type G domain-containing protein</fullName>
    </recommendedName>
</protein>
<name>A0ABN9STD7_9DINO</name>
<gene>
    <name evidence="1" type="ORF">PCOR1329_LOCUS32442</name>
</gene>
<accession>A0ABN9STD7</accession>
<dbReference type="Gene3D" id="3.40.50.300">
    <property type="entry name" value="P-loop containing nucleotide triphosphate hydrolases"/>
    <property type="match status" value="1"/>
</dbReference>
<proteinExistence type="predicted"/>
<reference evidence="1" key="1">
    <citation type="submission" date="2023-10" db="EMBL/GenBank/DDBJ databases">
        <authorList>
            <person name="Chen Y."/>
            <person name="Shah S."/>
            <person name="Dougan E. K."/>
            <person name="Thang M."/>
            <person name="Chan C."/>
        </authorList>
    </citation>
    <scope>NUCLEOTIDE SEQUENCE [LARGE SCALE GENOMIC DNA]</scope>
</reference>
<sequence length="177" mass="19609">MPFGLQLVDTPGMIDLPASSSGASHDRGYNFVEAVRWWAKRSDLILLFFDPDKPGTTGETLEVLTTSLDGLSHKLLIVLNKVDQLDNVVDFARAYGALGWALSKVIKWKDVPQVYTVFNEGFDDGLRDACSKLPVEAFAKRREEVVSEVLRVPERHGDNIITALEEPNDGLPADDPQ</sequence>
<evidence type="ECO:0008006" key="3">
    <source>
        <dbReference type="Google" id="ProtNLM"/>
    </source>
</evidence>
<dbReference type="Proteomes" id="UP001189429">
    <property type="component" value="Unassembled WGS sequence"/>
</dbReference>
<dbReference type="PANTHER" id="PTHR43681">
    <property type="entry name" value="TRANSMEMBRANE GTPASE FZO"/>
    <property type="match status" value="1"/>
</dbReference>
<evidence type="ECO:0000313" key="1">
    <source>
        <dbReference type="EMBL" id="CAK0835727.1"/>
    </source>
</evidence>
<keyword evidence="2" id="KW-1185">Reference proteome</keyword>
<comment type="caution">
    <text evidence="1">The sequence shown here is derived from an EMBL/GenBank/DDBJ whole genome shotgun (WGS) entry which is preliminary data.</text>
</comment>
<dbReference type="EMBL" id="CAUYUJ010013161">
    <property type="protein sequence ID" value="CAK0835727.1"/>
    <property type="molecule type" value="Genomic_DNA"/>
</dbReference>
<dbReference type="SUPFAM" id="SSF52540">
    <property type="entry name" value="P-loop containing nucleoside triphosphate hydrolases"/>
    <property type="match status" value="1"/>
</dbReference>